<evidence type="ECO:0000259" key="2">
    <source>
        <dbReference type="Pfam" id="PF02931"/>
    </source>
</evidence>
<dbReference type="SUPFAM" id="SSF63712">
    <property type="entry name" value="Nicotinic receptor ligand binding domain-like"/>
    <property type="match status" value="1"/>
</dbReference>
<evidence type="ECO:0000313" key="4">
    <source>
        <dbReference type="Proteomes" id="UP000242188"/>
    </source>
</evidence>
<proteinExistence type="predicted"/>
<evidence type="ECO:0000256" key="1">
    <source>
        <dbReference type="SAM" id="SignalP"/>
    </source>
</evidence>
<keyword evidence="3" id="KW-0675">Receptor</keyword>
<keyword evidence="4" id="KW-1185">Reference proteome</keyword>
<dbReference type="GO" id="GO:0005230">
    <property type="term" value="F:extracellular ligand-gated monoatomic ion channel activity"/>
    <property type="evidence" value="ECO:0007669"/>
    <property type="project" value="InterPro"/>
</dbReference>
<keyword evidence="1" id="KW-0732">Signal</keyword>
<evidence type="ECO:0000313" key="3">
    <source>
        <dbReference type="EMBL" id="OWF44780.1"/>
    </source>
</evidence>
<feature type="domain" description="Neurotransmitter-gated ion-channel ligand-binding" evidence="2">
    <location>
        <begin position="29"/>
        <end position="117"/>
    </location>
</feature>
<dbReference type="InterPro" id="IPR036734">
    <property type="entry name" value="Neur_chan_lig-bd_sf"/>
</dbReference>
<dbReference type="Proteomes" id="UP000242188">
    <property type="component" value="Unassembled WGS sequence"/>
</dbReference>
<feature type="signal peptide" evidence="1">
    <location>
        <begin position="1"/>
        <end position="21"/>
    </location>
</feature>
<dbReference type="EMBL" id="NEDP02004685">
    <property type="protein sequence ID" value="OWF44780.1"/>
    <property type="molecule type" value="Genomic_DNA"/>
</dbReference>
<gene>
    <name evidence="3" type="ORF">KP79_PYT01657</name>
</gene>
<dbReference type="InterPro" id="IPR006202">
    <property type="entry name" value="Neur_chan_lig-bd"/>
</dbReference>
<comment type="caution">
    <text evidence="3">The sequence shown here is derived from an EMBL/GenBank/DDBJ whole genome shotgun (WGS) entry which is preliminary data.</text>
</comment>
<organism evidence="3 4">
    <name type="scientific">Mizuhopecten yessoensis</name>
    <name type="common">Japanese scallop</name>
    <name type="synonym">Patinopecten yessoensis</name>
    <dbReference type="NCBI Taxonomy" id="6573"/>
    <lineage>
        <taxon>Eukaryota</taxon>
        <taxon>Metazoa</taxon>
        <taxon>Spiralia</taxon>
        <taxon>Lophotrochozoa</taxon>
        <taxon>Mollusca</taxon>
        <taxon>Bivalvia</taxon>
        <taxon>Autobranchia</taxon>
        <taxon>Pteriomorphia</taxon>
        <taxon>Pectinida</taxon>
        <taxon>Pectinoidea</taxon>
        <taxon>Pectinidae</taxon>
        <taxon>Mizuhopecten</taxon>
    </lineage>
</organism>
<protein>
    <submittedName>
        <fullName evidence="3">Neuronal acetylcholine receptor subunit alpha-7</fullName>
    </submittedName>
</protein>
<name>A0A210Q7T3_MIZYE</name>
<feature type="chain" id="PRO_5012826516" evidence="1">
    <location>
        <begin position="22"/>
        <end position="133"/>
    </location>
</feature>
<dbReference type="AlphaFoldDB" id="A0A210Q7T3"/>
<sequence>MKEALQPFVFLLFDFLRTINAATHTDIIRLYQNLTKDYNKKVRPTFNQSHPTKVNLCFNLLSIKELDKKTSKLSMVGMFIFSWHKFQLTWAAKDFGYMFTTTLPQNIVWKPEILLVTPYDEVEPLGFAQQLST</sequence>
<dbReference type="Gene3D" id="2.70.170.10">
    <property type="entry name" value="Neurotransmitter-gated ion-channel ligand-binding domain"/>
    <property type="match status" value="1"/>
</dbReference>
<dbReference type="OrthoDB" id="6160544at2759"/>
<accession>A0A210Q7T3</accession>
<dbReference type="Pfam" id="PF02931">
    <property type="entry name" value="Neur_chan_LBD"/>
    <property type="match status" value="1"/>
</dbReference>
<reference evidence="3 4" key="1">
    <citation type="journal article" date="2017" name="Nat. Ecol. Evol.">
        <title>Scallop genome provides insights into evolution of bilaterian karyotype and development.</title>
        <authorList>
            <person name="Wang S."/>
            <person name="Zhang J."/>
            <person name="Jiao W."/>
            <person name="Li J."/>
            <person name="Xun X."/>
            <person name="Sun Y."/>
            <person name="Guo X."/>
            <person name="Huan P."/>
            <person name="Dong B."/>
            <person name="Zhang L."/>
            <person name="Hu X."/>
            <person name="Sun X."/>
            <person name="Wang J."/>
            <person name="Zhao C."/>
            <person name="Wang Y."/>
            <person name="Wang D."/>
            <person name="Huang X."/>
            <person name="Wang R."/>
            <person name="Lv J."/>
            <person name="Li Y."/>
            <person name="Zhang Z."/>
            <person name="Liu B."/>
            <person name="Lu W."/>
            <person name="Hui Y."/>
            <person name="Liang J."/>
            <person name="Zhou Z."/>
            <person name="Hou R."/>
            <person name="Li X."/>
            <person name="Liu Y."/>
            <person name="Li H."/>
            <person name="Ning X."/>
            <person name="Lin Y."/>
            <person name="Zhao L."/>
            <person name="Xing Q."/>
            <person name="Dou J."/>
            <person name="Li Y."/>
            <person name="Mao J."/>
            <person name="Guo H."/>
            <person name="Dou H."/>
            <person name="Li T."/>
            <person name="Mu C."/>
            <person name="Jiang W."/>
            <person name="Fu Q."/>
            <person name="Fu X."/>
            <person name="Miao Y."/>
            <person name="Liu J."/>
            <person name="Yu Q."/>
            <person name="Li R."/>
            <person name="Liao H."/>
            <person name="Li X."/>
            <person name="Kong Y."/>
            <person name="Jiang Z."/>
            <person name="Chourrout D."/>
            <person name="Li R."/>
            <person name="Bao Z."/>
        </authorList>
    </citation>
    <scope>NUCLEOTIDE SEQUENCE [LARGE SCALE GENOMIC DNA]</scope>
    <source>
        <strain evidence="3 4">PY_sf001</strain>
    </source>
</reference>
<dbReference type="GO" id="GO:0016020">
    <property type="term" value="C:membrane"/>
    <property type="evidence" value="ECO:0007669"/>
    <property type="project" value="InterPro"/>
</dbReference>